<dbReference type="RefSeq" id="WP_189010012.1">
    <property type="nucleotide sequence ID" value="NZ_BMPP01000012.1"/>
</dbReference>
<dbReference type="Proteomes" id="UP000647587">
    <property type="component" value="Unassembled WGS sequence"/>
</dbReference>
<organism evidence="2 3">
    <name type="scientific">Deinococcus malanensis</name>
    <dbReference type="NCBI Taxonomy" id="1706855"/>
    <lineage>
        <taxon>Bacteria</taxon>
        <taxon>Thermotogati</taxon>
        <taxon>Deinococcota</taxon>
        <taxon>Deinococci</taxon>
        <taxon>Deinococcales</taxon>
        <taxon>Deinococcaceae</taxon>
        <taxon>Deinococcus</taxon>
    </lineage>
</organism>
<keyword evidence="3" id="KW-1185">Reference proteome</keyword>
<evidence type="ECO:0000259" key="1">
    <source>
        <dbReference type="Pfam" id="PF14332"/>
    </source>
</evidence>
<feature type="domain" description="PatA-like N-terminal" evidence="1">
    <location>
        <begin position="2"/>
        <end position="99"/>
    </location>
</feature>
<dbReference type="Pfam" id="PF14332">
    <property type="entry name" value="DUF4388"/>
    <property type="match status" value="1"/>
</dbReference>
<sequence>MQGLLTDLPLLGVLELVHATRQTGVLDVQTNVPFTVAFQQGEIVAGGIIDWMGREALQAAPLLPESGSFQFVPREVTGTPMGPYEHFTTDWARASDEWETLCAVIGSPSRYFRGEMGLFDREDGLSIRAASRESEVPLFEVAQLVTDAVREGRMEPVDRFAWYGLRMMPAGQRANLHPVARELDGERNLGDLVEAGLDVHAVREYLLGELRLGLRFPGSGWVLRDLVWEQDHAHDL</sequence>
<proteinExistence type="predicted"/>
<gene>
    <name evidence="2" type="ORF">GCM10008955_28630</name>
</gene>
<protein>
    <recommendedName>
        <fullName evidence="1">PatA-like N-terminal domain-containing protein</fullName>
    </recommendedName>
</protein>
<name>A0ABQ2EZI6_9DEIO</name>
<evidence type="ECO:0000313" key="2">
    <source>
        <dbReference type="EMBL" id="GGK32922.1"/>
    </source>
</evidence>
<dbReference type="InterPro" id="IPR025497">
    <property type="entry name" value="PatA-like_N"/>
</dbReference>
<dbReference type="EMBL" id="BMPP01000012">
    <property type="protein sequence ID" value="GGK32922.1"/>
    <property type="molecule type" value="Genomic_DNA"/>
</dbReference>
<reference evidence="3" key="1">
    <citation type="journal article" date="2019" name="Int. J. Syst. Evol. Microbiol.">
        <title>The Global Catalogue of Microorganisms (GCM) 10K type strain sequencing project: providing services to taxonomists for standard genome sequencing and annotation.</title>
        <authorList>
            <consortium name="The Broad Institute Genomics Platform"/>
            <consortium name="The Broad Institute Genome Sequencing Center for Infectious Disease"/>
            <person name="Wu L."/>
            <person name="Ma J."/>
        </authorList>
    </citation>
    <scope>NUCLEOTIDE SEQUENCE [LARGE SCALE GENOMIC DNA]</scope>
    <source>
        <strain evidence="3">JCM 30331</strain>
    </source>
</reference>
<evidence type="ECO:0000313" key="3">
    <source>
        <dbReference type="Proteomes" id="UP000647587"/>
    </source>
</evidence>
<accession>A0ABQ2EZI6</accession>
<comment type="caution">
    <text evidence="2">The sequence shown here is derived from an EMBL/GenBank/DDBJ whole genome shotgun (WGS) entry which is preliminary data.</text>
</comment>